<reference evidence="12 13" key="1">
    <citation type="submission" date="2019-03" db="EMBL/GenBank/DDBJ databases">
        <title>Genomic Encyclopedia of Type Strains, Phase IV (KMG-IV): sequencing the most valuable type-strain genomes for metagenomic binning, comparative biology and taxonomic classification.</title>
        <authorList>
            <person name="Goeker M."/>
        </authorList>
    </citation>
    <scope>NUCLEOTIDE SEQUENCE [LARGE SCALE GENOMIC DNA]</scope>
    <source>
        <strain evidence="12 13">DSM 29489</strain>
    </source>
</reference>
<dbReference type="RefSeq" id="WP_132377856.1">
    <property type="nucleotide sequence ID" value="NZ_SLZZ01000001.1"/>
</dbReference>
<evidence type="ECO:0000313" key="12">
    <source>
        <dbReference type="EMBL" id="TCS82671.1"/>
    </source>
</evidence>
<keyword evidence="5 10" id="KW-1133">Transmembrane helix</keyword>
<dbReference type="GO" id="GO:0007165">
    <property type="term" value="P:signal transduction"/>
    <property type="evidence" value="ECO:0007669"/>
    <property type="project" value="UniProtKB-KW"/>
</dbReference>
<protein>
    <submittedName>
        <fullName evidence="12">Methyl-accepting chemotaxis protein</fullName>
    </submittedName>
</protein>
<evidence type="ECO:0000256" key="2">
    <source>
        <dbReference type="ARBA" id="ARBA00022475"/>
    </source>
</evidence>
<evidence type="ECO:0000256" key="5">
    <source>
        <dbReference type="ARBA" id="ARBA00022989"/>
    </source>
</evidence>
<dbReference type="Gene3D" id="6.10.340.10">
    <property type="match status" value="1"/>
</dbReference>
<dbReference type="OrthoDB" id="9762005at2"/>
<keyword evidence="8" id="KW-0807">Transducer</keyword>
<comment type="similarity">
    <text evidence="7">Belongs to the methyl-accepting chemotaxis (MCP) protein family.</text>
</comment>
<evidence type="ECO:0000256" key="7">
    <source>
        <dbReference type="ARBA" id="ARBA00029447"/>
    </source>
</evidence>
<keyword evidence="9" id="KW-0175">Coiled coil</keyword>
<evidence type="ECO:0000256" key="9">
    <source>
        <dbReference type="SAM" id="Coils"/>
    </source>
</evidence>
<comment type="caution">
    <text evidence="12">The sequence shown here is derived from an EMBL/GenBank/DDBJ whole genome shotgun (WGS) entry which is preliminary data.</text>
</comment>
<dbReference type="InterPro" id="IPR029151">
    <property type="entry name" value="Sensor-like_sf"/>
</dbReference>
<dbReference type="CDD" id="cd12912">
    <property type="entry name" value="PDC2_MCP_like"/>
    <property type="match status" value="1"/>
</dbReference>
<dbReference type="CDD" id="cd12914">
    <property type="entry name" value="PDC1_DGC_like"/>
    <property type="match status" value="1"/>
</dbReference>
<evidence type="ECO:0000256" key="8">
    <source>
        <dbReference type="PROSITE-ProRule" id="PRU00284"/>
    </source>
</evidence>
<evidence type="ECO:0000256" key="6">
    <source>
        <dbReference type="ARBA" id="ARBA00023136"/>
    </source>
</evidence>
<name>A0A4R3KHG3_9FIRM</name>
<dbReference type="InterPro" id="IPR004089">
    <property type="entry name" value="MCPsignal_dom"/>
</dbReference>
<comment type="subcellular location">
    <subcellularLocation>
        <location evidence="1">Cell membrane</location>
        <topology evidence="1">Multi-pass membrane protein</topology>
    </subcellularLocation>
</comment>
<evidence type="ECO:0000256" key="3">
    <source>
        <dbReference type="ARBA" id="ARBA00022500"/>
    </source>
</evidence>
<keyword evidence="13" id="KW-1185">Reference proteome</keyword>
<evidence type="ECO:0000256" key="4">
    <source>
        <dbReference type="ARBA" id="ARBA00022692"/>
    </source>
</evidence>
<proteinExistence type="inferred from homology"/>
<dbReference type="GO" id="GO:0004888">
    <property type="term" value="F:transmembrane signaling receptor activity"/>
    <property type="evidence" value="ECO:0007669"/>
    <property type="project" value="TreeGrafter"/>
</dbReference>
<dbReference type="Pfam" id="PF00015">
    <property type="entry name" value="MCPsignal"/>
    <property type="match status" value="1"/>
</dbReference>
<dbReference type="InterPro" id="IPR033479">
    <property type="entry name" value="dCache_1"/>
</dbReference>
<dbReference type="AlphaFoldDB" id="A0A4R3KHG3"/>
<keyword evidence="6 10" id="KW-0472">Membrane</keyword>
<dbReference type="PANTHER" id="PTHR43531">
    <property type="entry name" value="PROTEIN ICFG"/>
    <property type="match status" value="1"/>
</dbReference>
<dbReference type="GO" id="GO:0005886">
    <property type="term" value="C:plasma membrane"/>
    <property type="evidence" value="ECO:0007669"/>
    <property type="project" value="UniProtKB-SubCell"/>
</dbReference>
<sequence>MKLKRKHKSAVKEVKTTTIKREIQKIIIGLLTVALLLSGGISCYMNYISITSILKESMPVTAAEAAGEVKANLKTTMNTVEMLGTIPQLSSDAVSADEKQYLMNRYKQRYQWDTVFATDKKGLNKANNADISDRPYFNKVLSGATVISDPAYNKVTGKFTVVIAAPLWKDGKQNTQISGVVGVSIDATFLSDIVSDIKLSKNGDAYIINGAGKTIAHENFDLVTKEENNIEAAKENASLKELATLQKKMTQGRSGFGKYAYNGRSEYLAYAPIGINGWSLGITAPTSDYLGNTFKGLIVIAVSTVIILLFGALMARRTGKHIGEAISLCTERLKLLAVGDLTTEVPDIKSKNETLVLSQSTSAIVYAQQTIIGDVSYLLSEMAEGNFNVHSRVNEKIYIGEYHEILLSMQKLRQTLSGTIQSIRDASAQVEAGSRQLASGAQGLAQGANEQAGAVEELLSTTTTVTKQVEDTTKATDMAHTKAKMVKKEAAVSQDKMTELTEAMERIENTSNEIKNIIGGIEDIAAQTNLLSLNASIEAARAGAAGKGFAVVADQIGKLAEQSEQSAVNTRNLIETSISEVSGGSQITSETADALKRVIDGLNEIVQSMADVQSASNKQTTAIEQIEEGVSQISTVVQSNSAAAEESSATSEELSAQAQSLNDLVSQFKLEEG</sequence>
<evidence type="ECO:0000259" key="11">
    <source>
        <dbReference type="PROSITE" id="PS50111"/>
    </source>
</evidence>
<keyword evidence="4 10" id="KW-0812">Transmembrane</keyword>
<gene>
    <name evidence="12" type="ORF">EDD59_10176</name>
</gene>
<dbReference type="EMBL" id="SLZZ01000001">
    <property type="protein sequence ID" value="TCS82671.1"/>
    <property type="molecule type" value="Genomic_DNA"/>
</dbReference>
<feature type="coiled-coil region" evidence="9">
    <location>
        <begin position="490"/>
        <end position="517"/>
    </location>
</feature>
<accession>A0A4R3KHG3</accession>
<evidence type="ECO:0000256" key="1">
    <source>
        <dbReference type="ARBA" id="ARBA00004651"/>
    </source>
</evidence>
<dbReference type="Gene3D" id="1.10.287.950">
    <property type="entry name" value="Methyl-accepting chemotaxis protein"/>
    <property type="match status" value="1"/>
</dbReference>
<dbReference type="Proteomes" id="UP000295726">
    <property type="component" value="Unassembled WGS sequence"/>
</dbReference>
<dbReference type="SUPFAM" id="SSF103190">
    <property type="entry name" value="Sensory domain-like"/>
    <property type="match status" value="1"/>
</dbReference>
<dbReference type="SMART" id="SM00283">
    <property type="entry name" value="MA"/>
    <property type="match status" value="1"/>
</dbReference>
<feature type="transmembrane region" description="Helical" evidence="10">
    <location>
        <begin position="26"/>
        <end position="47"/>
    </location>
</feature>
<evidence type="ECO:0000256" key="10">
    <source>
        <dbReference type="SAM" id="Phobius"/>
    </source>
</evidence>
<dbReference type="PANTHER" id="PTHR43531:SF11">
    <property type="entry name" value="METHYL-ACCEPTING CHEMOTAXIS PROTEIN 3"/>
    <property type="match status" value="1"/>
</dbReference>
<dbReference type="InterPro" id="IPR051310">
    <property type="entry name" value="MCP_chemotaxis"/>
</dbReference>
<keyword evidence="3" id="KW-0145">Chemotaxis</keyword>
<dbReference type="Pfam" id="PF02743">
    <property type="entry name" value="dCache_1"/>
    <property type="match status" value="1"/>
</dbReference>
<evidence type="ECO:0000313" key="13">
    <source>
        <dbReference type="Proteomes" id="UP000295726"/>
    </source>
</evidence>
<dbReference type="PROSITE" id="PS50111">
    <property type="entry name" value="CHEMOTAXIS_TRANSDUC_2"/>
    <property type="match status" value="1"/>
</dbReference>
<dbReference type="SUPFAM" id="SSF58104">
    <property type="entry name" value="Methyl-accepting chemotaxis protein (MCP) signaling domain"/>
    <property type="match status" value="1"/>
</dbReference>
<feature type="domain" description="Methyl-accepting transducer" evidence="11">
    <location>
        <begin position="426"/>
        <end position="655"/>
    </location>
</feature>
<organism evidence="12 13">
    <name type="scientific">Muricomes intestini</name>
    <dbReference type="NCBI Taxonomy" id="1796634"/>
    <lineage>
        <taxon>Bacteria</taxon>
        <taxon>Bacillati</taxon>
        <taxon>Bacillota</taxon>
        <taxon>Clostridia</taxon>
        <taxon>Lachnospirales</taxon>
        <taxon>Lachnospiraceae</taxon>
        <taxon>Muricomes</taxon>
    </lineage>
</organism>
<dbReference type="GO" id="GO:0006935">
    <property type="term" value="P:chemotaxis"/>
    <property type="evidence" value="ECO:0007669"/>
    <property type="project" value="UniProtKB-KW"/>
</dbReference>
<keyword evidence="2" id="KW-1003">Cell membrane</keyword>
<dbReference type="Gene3D" id="3.30.450.20">
    <property type="entry name" value="PAS domain"/>
    <property type="match status" value="1"/>
</dbReference>